<protein>
    <submittedName>
        <fullName evidence="2">Uncharacterized protein</fullName>
    </submittedName>
</protein>
<feature type="compositionally biased region" description="Polar residues" evidence="1">
    <location>
        <begin position="1"/>
        <end position="16"/>
    </location>
</feature>
<dbReference type="Proteomes" id="UP000517252">
    <property type="component" value="Unassembled WGS sequence"/>
</dbReference>
<feature type="region of interest" description="Disordered" evidence="1">
    <location>
        <begin position="1"/>
        <end position="27"/>
    </location>
</feature>
<dbReference type="EMBL" id="BLZH01000005">
    <property type="protein sequence ID" value="GFP55340.1"/>
    <property type="molecule type" value="Genomic_DNA"/>
</dbReference>
<feature type="region of interest" description="Disordered" evidence="1">
    <location>
        <begin position="71"/>
        <end position="93"/>
    </location>
</feature>
<feature type="compositionally biased region" description="Basic residues" evidence="1">
    <location>
        <begin position="308"/>
        <end position="323"/>
    </location>
</feature>
<accession>A0A6V8QSJ7</accession>
<feature type="compositionally biased region" description="Polar residues" evidence="1">
    <location>
        <begin position="287"/>
        <end position="305"/>
    </location>
</feature>
<feature type="region of interest" description="Disordered" evidence="1">
    <location>
        <begin position="122"/>
        <end position="323"/>
    </location>
</feature>
<proteinExistence type="predicted"/>
<feature type="compositionally biased region" description="Low complexity" evidence="1">
    <location>
        <begin position="274"/>
        <end position="286"/>
    </location>
</feature>
<comment type="caution">
    <text evidence="2">The sequence shown here is derived from an EMBL/GenBank/DDBJ whole genome shotgun (WGS) entry which is preliminary data.</text>
</comment>
<reference evidence="2 3" key="1">
    <citation type="submission" date="2020-07" db="EMBL/GenBank/DDBJ databases">
        <title>Trichoderma asperellum IC-1 whole genome shotgun sequence.</title>
        <authorList>
            <person name="Kanamasa S."/>
            <person name="Takahashi H."/>
        </authorList>
    </citation>
    <scope>NUCLEOTIDE SEQUENCE [LARGE SCALE GENOMIC DNA]</scope>
    <source>
        <strain evidence="2 3">IC-1</strain>
    </source>
</reference>
<gene>
    <name evidence="2" type="ORF">TASIC1_0005019800</name>
</gene>
<evidence type="ECO:0000256" key="1">
    <source>
        <dbReference type="SAM" id="MobiDB-lite"/>
    </source>
</evidence>
<feature type="compositionally biased region" description="Polar residues" evidence="1">
    <location>
        <begin position="256"/>
        <end position="265"/>
    </location>
</feature>
<organism evidence="2 3">
    <name type="scientific">Trichoderma asperellum</name>
    <name type="common">Filamentous fungus</name>
    <dbReference type="NCBI Taxonomy" id="101201"/>
    <lineage>
        <taxon>Eukaryota</taxon>
        <taxon>Fungi</taxon>
        <taxon>Dikarya</taxon>
        <taxon>Ascomycota</taxon>
        <taxon>Pezizomycotina</taxon>
        <taxon>Sordariomycetes</taxon>
        <taxon>Hypocreomycetidae</taxon>
        <taxon>Hypocreales</taxon>
        <taxon>Hypocreaceae</taxon>
        <taxon>Trichoderma</taxon>
    </lineage>
</organism>
<feature type="compositionally biased region" description="Acidic residues" evidence="1">
    <location>
        <begin position="71"/>
        <end position="81"/>
    </location>
</feature>
<evidence type="ECO:0000313" key="3">
    <source>
        <dbReference type="Proteomes" id="UP000517252"/>
    </source>
</evidence>
<sequence>MAQFDNAMSPTTTKSETMLAKAPALPPRSALRASRLLATMPQKLSQHRPVLTHAAPHLLYLSSEEDVSSSADDFSDCDYSSDSEHTQEVQEQPSTCQDIARIVSVVFSGKPCIVQLSRRSRSQTSCSDRPATELTRIATEPVFSRRKESVSSTSSGKVAYQHPPRSSSIMSPVTFDRDSNSFLNVDPFASKSEPEEPEQPEPQLRKTAAMFKRTLSLVRKRSRPNLNPSASRSREGLSIQTGPMEQLSEEKEENHTSTPRISTPQPALPSYPGAMAPMAPMAPRRASSYSAATLSPASDVSSPLSPTKRIRQGFLTRRRSIRV</sequence>
<evidence type="ECO:0000313" key="2">
    <source>
        <dbReference type="EMBL" id="GFP55340.1"/>
    </source>
</evidence>
<dbReference type="AlphaFoldDB" id="A0A6V8QSJ7"/>
<dbReference type="OrthoDB" id="4838114at2759"/>
<name>A0A6V8QSJ7_TRIAP</name>